<dbReference type="InterPro" id="IPR036390">
    <property type="entry name" value="WH_DNA-bd_sf"/>
</dbReference>
<dbReference type="Gene3D" id="1.10.10.10">
    <property type="entry name" value="Winged helix-like DNA-binding domain superfamily/Winged helix DNA-binding domain"/>
    <property type="match status" value="1"/>
</dbReference>
<keyword evidence="3" id="KW-1185">Reference proteome</keyword>
<accession>A0A975DGU0</accession>
<dbReference type="Proteomes" id="UP000664904">
    <property type="component" value="Chromosome"/>
</dbReference>
<dbReference type="SUPFAM" id="SSF46785">
    <property type="entry name" value="Winged helix' DNA-binding domain"/>
    <property type="match status" value="1"/>
</dbReference>
<proteinExistence type="predicted"/>
<gene>
    <name evidence="2" type="ORF">J5O05_16275</name>
</gene>
<sequence>MSTKKPTQARRDAFVLSTEIEKPFDLLAHFPYRIAIVSNLLILDRDPLIRYEMDLDARSIRVLLNIGSYSPITAADVAYQSRLDPYSVTRAINDLTKRGLVKPAELSLGRAKPVMLSDEGVVLYRKLVELIEFRTEKLLAGLENDDIERLKVTLAAIEHNAETMLAEHGQVVESKGGSLTREQQEFLRWQQRSNGK</sequence>
<name>A0A975DGU0_9GAMM</name>
<reference evidence="2" key="1">
    <citation type="submission" date="2021-03" db="EMBL/GenBank/DDBJ databases">
        <title>Complete Genome of Pseudoalteromonas xiamenensis STKMTI.2, a new potential marine bacterium producing anti-Vibrio compounds.</title>
        <authorList>
            <person name="Handayani D.P."/>
            <person name="Isnansetyo A."/>
            <person name="Istiqomah I."/>
            <person name="Jumina J."/>
        </authorList>
    </citation>
    <scope>NUCLEOTIDE SEQUENCE</scope>
    <source>
        <strain evidence="2">STKMTI.2</strain>
    </source>
</reference>
<dbReference type="KEGG" id="pxi:J5O05_16275"/>
<evidence type="ECO:0000259" key="1">
    <source>
        <dbReference type="Pfam" id="PF12802"/>
    </source>
</evidence>
<organism evidence="2 3">
    <name type="scientific">Pseudoalteromonas xiamenensis</name>
    <dbReference type="NCBI Taxonomy" id="882626"/>
    <lineage>
        <taxon>Bacteria</taxon>
        <taxon>Pseudomonadati</taxon>
        <taxon>Pseudomonadota</taxon>
        <taxon>Gammaproteobacteria</taxon>
        <taxon>Alteromonadales</taxon>
        <taxon>Pseudoalteromonadaceae</taxon>
        <taxon>Pseudoalteromonas</taxon>
    </lineage>
</organism>
<dbReference type="AlphaFoldDB" id="A0A975DGU0"/>
<dbReference type="RefSeq" id="WP_208842965.1">
    <property type="nucleotide sequence ID" value="NZ_CP072133.1"/>
</dbReference>
<protein>
    <submittedName>
        <fullName evidence="2">Winged helix-turn-helix transcriptional regulator</fullName>
    </submittedName>
</protein>
<dbReference type="InterPro" id="IPR000835">
    <property type="entry name" value="HTH_MarR-typ"/>
</dbReference>
<dbReference type="InterPro" id="IPR036388">
    <property type="entry name" value="WH-like_DNA-bd_sf"/>
</dbReference>
<evidence type="ECO:0000313" key="2">
    <source>
        <dbReference type="EMBL" id="QTH71324.1"/>
    </source>
</evidence>
<evidence type="ECO:0000313" key="3">
    <source>
        <dbReference type="Proteomes" id="UP000664904"/>
    </source>
</evidence>
<feature type="domain" description="HTH marR-type" evidence="1">
    <location>
        <begin position="54"/>
        <end position="102"/>
    </location>
</feature>
<dbReference type="GO" id="GO:0003700">
    <property type="term" value="F:DNA-binding transcription factor activity"/>
    <property type="evidence" value="ECO:0007669"/>
    <property type="project" value="InterPro"/>
</dbReference>
<dbReference type="Pfam" id="PF12802">
    <property type="entry name" value="MarR_2"/>
    <property type="match status" value="1"/>
</dbReference>
<dbReference type="EMBL" id="CP072133">
    <property type="protein sequence ID" value="QTH71324.1"/>
    <property type="molecule type" value="Genomic_DNA"/>
</dbReference>